<sequence>MSAKLKSLKDGMLAGIAAEKTKATPVDRFALAEQAITSHPRGLLGQPAPRPAFSAESQTVAPSERRVVKIPLDRLQENPLNARRIYDPQIVQERAASIATHGQQTPGLAASDPARPGWYVLIDGHYRKRALAAAGKAEMECFIEDGLSDIDFYRLSFVLNEQRSGQSALDNAIAWRQLLDDGKVKKEEDICEITGVSAGTVNKTLALLKLPESVLDVMKERPTGIGIATGYELTLYFKSAGEDKTRELVHRVLEDGLSSRDVEQIRKVAQEGRTRKVKEVSRQYKIRNDRGDLLGTIKEWDSGRVMLDVKLDDRAARESLVEALKSRFGLDIALL</sequence>
<name>A0AAW5ZQ09_RALSL</name>
<evidence type="ECO:0000256" key="1">
    <source>
        <dbReference type="ARBA" id="ARBA00006295"/>
    </source>
</evidence>
<protein>
    <submittedName>
        <fullName evidence="5">ParB/RepB/Spo0J family partition protein</fullName>
    </submittedName>
</protein>
<dbReference type="Proteomes" id="UP001144050">
    <property type="component" value="Unassembled WGS sequence"/>
</dbReference>
<dbReference type="Gene3D" id="1.10.10.2830">
    <property type="match status" value="1"/>
</dbReference>
<comment type="similarity">
    <text evidence="1">Belongs to the ParB family.</text>
</comment>
<evidence type="ECO:0000259" key="4">
    <source>
        <dbReference type="SMART" id="SM00470"/>
    </source>
</evidence>
<accession>A0AAW5ZQ09</accession>
<feature type="region of interest" description="Disordered" evidence="3">
    <location>
        <begin position="40"/>
        <end position="60"/>
    </location>
</feature>
<keyword evidence="2" id="KW-0159">Chromosome partition</keyword>
<dbReference type="NCBIfam" id="TIGR00180">
    <property type="entry name" value="parB_part"/>
    <property type="match status" value="1"/>
</dbReference>
<comment type="caution">
    <text evidence="5">The sequence shown here is derived from an EMBL/GenBank/DDBJ whole genome shotgun (WGS) entry which is preliminary data.</text>
</comment>
<dbReference type="Pfam" id="PF02195">
    <property type="entry name" value="ParB_N"/>
    <property type="match status" value="1"/>
</dbReference>
<dbReference type="GO" id="GO:0007059">
    <property type="term" value="P:chromosome segregation"/>
    <property type="evidence" value="ECO:0007669"/>
    <property type="project" value="UniProtKB-KW"/>
</dbReference>
<proteinExistence type="inferred from homology"/>
<reference evidence="5" key="1">
    <citation type="submission" date="2021-09" db="EMBL/GenBank/DDBJ databases">
        <title>Genomic analysis of Ralstonia spp.</title>
        <authorList>
            <person name="Aburjaile F."/>
            <person name="Ariute J.C."/>
            <person name="Pais A.K.L."/>
            <person name="Albuquerque G.M.R."/>
            <person name="Silva A.M.F."/>
            <person name="Brenig B."/>
            <person name="Azevedo V."/>
            <person name="Matiuzzi M."/>
            <person name="Ramos R."/>
            <person name="Goes-Neto A."/>
            <person name="Soares S."/>
            <person name="Iseppon A.M.B."/>
            <person name="Souza E."/>
            <person name="Gama M."/>
        </authorList>
    </citation>
    <scope>NUCLEOTIDE SEQUENCE</scope>
    <source>
        <strain evidence="5">CCRMRs91</strain>
    </source>
</reference>
<dbReference type="AlphaFoldDB" id="A0AAW5ZQ09"/>
<dbReference type="InterPro" id="IPR036086">
    <property type="entry name" value="ParB/Sulfiredoxin_sf"/>
</dbReference>
<evidence type="ECO:0000256" key="3">
    <source>
        <dbReference type="SAM" id="MobiDB-lite"/>
    </source>
</evidence>
<dbReference type="SMART" id="SM00470">
    <property type="entry name" value="ParB"/>
    <property type="match status" value="1"/>
</dbReference>
<dbReference type="Pfam" id="PF17762">
    <property type="entry name" value="HTH_ParB"/>
    <property type="match status" value="1"/>
</dbReference>
<dbReference type="Gene3D" id="3.90.1530.10">
    <property type="entry name" value="Conserved hypothetical protein from pyrococcus furiosus pfu- 392566-001, ParB domain"/>
    <property type="match status" value="1"/>
</dbReference>
<dbReference type="InterPro" id="IPR003115">
    <property type="entry name" value="ParB_N"/>
</dbReference>
<dbReference type="PANTHER" id="PTHR33375:SF1">
    <property type="entry name" value="CHROMOSOME-PARTITIONING PROTEIN PARB-RELATED"/>
    <property type="match status" value="1"/>
</dbReference>
<dbReference type="GO" id="GO:0003677">
    <property type="term" value="F:DNA binding"/>
    <property type="evidence" value="ECO:0007669"/>
    <property type="project" value="InterPro"/>
</dbReference>
<evidence type="ECO:0000256" key="2">
    <source>
        <dbReference type="ARBA" id="ARBA00022829"/>
    </source>
</evidence>
<dbReference type="SUPFAM" id="SSF110849">
    <property type="entry name" value="ParB/Sulfiredoxin"/>
    <property type="match status" value="1"/>
</dbReference>
<dbReference type="EMBL" id="JAIVFG010000024">
    <property type="protein sequence ID" value="MDB0572079.1"/>
    <property type="molecule type" value="Genomic_DNA"/>
</dbReference>
<dbReference type="InterPro" id="IPR004437">
    <property type="entry name" value="ParB/RepB/Spo0J"/>
</dbReference>
<dbReference type="PANTHER" id="PTHR33375">
    <property type="entry name" value="CHROMOSOME-PARTITIONING PROTEIN PARB-RELATED"/>
    <property type="match status" value="1"/>
</dbReference>
<dbReference type="RefSeq" id="WP_013207376.1">
    <property type="nucleotide sequence ID" value="NZ_CDLW01000001.1"/>
</dbReference>
<evidence type="ECO:0000313" key="6">
    <source>
        <dbReference type="Proteomes" id="UP001144050"/>
    </source>
</evidence>
<evidence type="ECO:0000313" key="5">
    <source>
        <dbReference type="EMBL" id="MDB0572079.1"/>
    </source>
</evidence>
<dbReference type="GO" id="GO:0005694">
    <property type="term" value="C:chromosome"/>
    <property type="evidence" value="ECO:0007669"/>
    <property type="project" value="TreeGrafter"/>
</dbReference>
<feature type="domain" description="ParB-like N-terminal" evidence="4">
    <location>
        <begin position="68"/>
        <end position="161"/>
    </location>
</feature>
<organism evidence="5 6">
    <name type="scientific">Ralstonia solanacearum</name>
    <name type="common">Pseudomonas solanacearum</name>
    <dbReference type="NCBI Taxonomy" id="305"/>
    <lineage>
        <taxon>Bacteria</taxon>
        <taxon>Pseudomonadati</taxon>
        <taxon>Pseudomonadota</taxon>
        <taxon>Betaproteobacteria</taxon>
        <taxon>Burkholderiales</taxon>
        <taxon>Burkholderiaceae</taxon>
        <taxon>Ralstonia</taxon>
        <taxon>Ralstonia solanacearum species complex</taxon>
    </lineage>
</organism>
<dbReference type="SUPFAM" id="SSF109709">
    <property type="entry name" value="KorB DNA-binding domain-like"/>
    <property type="match status" value="1"/>
</dbReference>
<dbReference type="InterPro" id="IPR050336">
    <property type="entry name" value="Chromosome_partition/occlusion"/>
</dbReference>
<dbReference type="InterPro" id="IPR041468">
    <property type="entry name" value="HTH_ParB/Spo0J"/>
</dbReference>
<gene>
    <name evidence="5" type="ORF">LBW59_15045</name>
</gene>